<keyword evidence="1" id="KW-1133">Transmembrane helix</keyword>
<protein>
    <recommendedName>
        <fullName evidence="4">DUF983 domain-containing protein</fullName>
    </recommendedName>
</protein>
<proteinExistence type="predicted"/>
<gene>
    <name evidence="2" type="ORF">SAMN05444008_101144</name>
</gene>
<dbReference type="AlphaFoldDB" id="A0A1M4SJT5"/>
<keyword evidence="1" id="KW-0472">Membrane</keyword>
<dbReference type="STRING" id="1302690.BUE76_23595"/>
<reference evidence="2 3" key="1">
    <citation type="submission" date="2016-11" db="EMBL/GenBank/DDBJ databases">
        <authorList>
            <person name="Jaros S."/>
            <person name="Januszkiewicz K."/>
            <person name="Wedrychowicz H."/>
        </authorList>
    </citation>
    <scope>NUCLEOTIDE SEQUENCE [LARGE SCALE GENOMIC DNA]</scope>
    <source>
        <strain evidence="2 3">DSM 26897</strain>
    </source>
</reference>
<organism evidence="2 3">
    <name type="scientific">Cnuella takakiae</name>
    <dbReference type="NCBI Taxonomy" id="1302690"/>
    <lineage>
        <taxon>Bacteria</taxon>
        <taxon>Pseudomonadati</taxon>
        <taxon>Bacteroidota</taxon>
        <taxon>Chitinophagia</taxon>
        <taxon>Chitinophagales</taxon>
        <taxon>Chitinophagaceae</taxon>
        <taxon>Cnuella</taxon>
    </lineage>
</organism>
<dbReference type="EMBL" id="FQUO01000001">
    <property type="protein sequence ID" value="SHE32257.1"/>
    <property type="molecule type" value="Genomic_DNA"/>
</dbReference>
<evidence type="ECO:0000313" key="3">
    <source>
        <dbReference type="Proteomes" id="UP000184368"/>
    </source>
</evidence>
<evidence type="ECO:0000256" key="1">
    <source>
        <dbReference type="SAM" id="Phobius"/>
    </source>
</evidence>
<keyword evidence="3" id="KW-1185">Reference proteome</keyword>
<feature type="transmembrane region" description="Helical" evidence="1">
    <location>
        <begin position="20"/>
        <end position="44"/>
    </location>
</feature>
<accession>A0A1M4SJT5</accession>
<sequence>MKMYDTCSFCEQKMEIEPAFYYGTGYVSYALSVALTVASFIAWWVIIGMSLKDDRFFWWIGFNAVLLLATQPYLMRLSRTVWLSFFVRYKKDAACDWIAQDEHTVG</sequence>
<feature type="transmembrane region" description="Helical" evidence="1">
    <location>
        <begin position="56"/>
        <end position="74"/>
    </location>
</feature>
<evidence type="ECO:0008006" key="4">
    <source>
        <dbReference type="Google" id="ProtNLM"/>
    </source>
</evidence>
<keyword evidence="1" id="KW-0812">Transmembrane</keyword>
<evidence type="ECO:0000313" key="2">
    <source>
        <dbReference type="EMBL" id="SHE32257.1"/>
    </source>
</evidence>
<name>A0A1M4SJT5_9BACT</name>
<dbReference type="Proteomes" id="UP000184368">
    <property type="component" value="Unassembled WGS sequence"/>
</dbReference>